<dbReference type="EMBL" id="JBITLV010000007">
    <property type="protein sequence ID" value="MFI7589257.1"/>
    <property type="molecule type" value="Genomic_DNA"/>
</dbReference>
<feature type="region of interest" description="Disordered" evidence="5">
    <location>
        <begin position="1"/>
        <end position="20"/>
    </location>
</feature>
<dbReference type="RefSeq" id="WP_398283787.1">
    <property type="nucleotide sequence ID" value="NZ_JBITLV010000007.1"/>
</dbReference>
<organism evidence="8 9">
    <name type="scientific">Spongisporangium articulatum</name>
    <dbReference type="NCBI Taxonomy" id="3362603"/>
    <lineage>
        <taxon>Bacteria</taxon>
        <taxon>Bacillati</taxon>
        <taxon>Actinomycetota</taxon>
        <taxon>Actinomycetes</taxon>
        <taxon>Kineosporiales</taxon>
        <taxon>Kineosporiaceae</taxon>
        <taxon>Spongisporangium</taxon>
    </lineage>
</organism>
<evidence type="ECO:0000256" key="3">
    <source>
        <dbReference type="ARBA" id="ARBA00023295"/>
    </source>
</evidence>
<evidence type="ECO:0000313" key="8">
    <source>
        <dbReference type="EMBL" id="MFI7589257.1"/>
    </source>
</evidence>
<evidence type="ECO:0000259" key="7">
    <source>
        <dbReference type="PROSITE" id="PS51764"/>
    </source>
</evidence>
<feature type="domain" description="GH26" evidence="7">
    <location>
        <begin position="41"/>
        <end position="387"/>
    </location>
</feature>
<dbReference type="InterPro" id="IPR022790">
    <property type="entry name" value="GH26_dom"/>
</dbReference>
<evidence type="ECO:0000313" key="9">
    <source>
        <dbReference type="Proteomes" id="UP001612915"/>
    </source>
</evidence>
<dbReference type="InterPro" id="IPR000805">
    <property type="entry name" value="Glyco_hydro_26"/>
</dbReference>
<dbReference type="Pfam" id="PF02156">
    <property type="entry name" value="Glyco_hydro_26"/>
    <property type="match status" value="1"/>
</dbReference>
<dbReference type="GO" id="GO:0016787">
    <property type="term" value="F:hydrolase activity"/>
    <property type="evidence" value="ECO:0007669"/>
    <property type="project" value="UniProtKB-KW"/>
</dbReference>
<evidence type="ECO:0000256" key="2">
    <source>
        <dbReference type="ARBA" id="ARBA00022801"/>
    </source>
</evidence>
<comment type="similarity">
    <text evidence="1 4">Belongs to the glycosyl hydrolase 26 family.</text>
</comment>
<evidence type="ECO:0000256" key="4">
    <source>
        <dbReference type="PROSITE-ProRule" id="PRU01100"/>
    </source>
</evidence>
<dbReference type="PANTHER" id="PTHR40079">
    <property type="entry name" value="MANNAN ENDO-1,4-BETA-MANNOSIDASE E-RELATED"/>
    <property type="match status" value="1"/>
</dbReference>
<keyword evidence="9" id="KW-1185">Reference proteome</keyword>
<protein>
    <submittedName>
        <fullName evidence="8">Glycoside hydrolase family 26 protein</fullName>
    </submittedName>
</protein>
<reference evidence="8 9" key="1">
    <citation type="submission" date="2024-10" db="EMBL/GenBank/DDBJ databases">
        <title>The Natural Products Discovery Center: Release of the First 8490 Sequenced Strains for Exploring Actinobacteria Biosynthetic Diversity.</title>
        <authorList>
            <person name="Kalkreuter E."/>
            <person name="Kautsar S.A."/>
            <person name="Yang D."/>
            <person name="Bader C.D."/>
            <person name="Teijaro C.N."/>
            <person name="Fluegel L."/>
            <person name="Davis C.M."/>
            <person name="Simpson J.R."/>
            <person name="Lauterbach L."/>
            <person name="Steele A.D."/>
            <person name="Gui C."/>
            <person name="Meng S."/>
            <person name="Li G."/>
            <person name="Viehrig K."/>
            <person name="Ye F."/>
            <person name="Su P."/>
            <person name="Kiefer A.F."/>
            <person name="Nichols A."/>
            <person name="Cepeda A.J."/>
            <person name="Yan W."/>
            <person name="Fan B."/>
            <person name="Jiang Y."/>
            <person name="Adhikari A."/>
            <person name="Zheng C.-J."/>
            <person name="Schuster L."/>
            <person name="Cowan T.M."/>
            <person name="Smanski M.J."/>
            <person name="Chevrette M.G."/>
            <person name="De Carvalho L.P.S."/>
            <person name="Shen B."/>
        </authorList>
    </citation>
    <scope>NUCLEOTIDE SEQUENCE [LARGE SCALE GENOMIC DNA]</scope>
    <source>
        <strain evidence="8 9">NPDC049639</strain>
    </source>
</reference>
<dbReference type="Proteomes" id="UP001612915">
    <property type="component" value="Unassembled WGS sequence"/>
</dbReference>
<feature type="active site" description="Nucleophile" evidence="4">
    <location>
        <position position="318"/>
    </location>
</feature>
<feature type="transmembrane region" description="Helical" evidence="6">
    <location>
        <begin position="31"/>
        <end position="51"/>
    </location>
</feature>
<comment type="caution">
    <text evidence="8">The sequence shown here is derived from an EMBL/GenBank/DDBJ whole genome shotgun (WGS) entry which is preliminary data.</text>
</comment>
<evidence type="ECO:0000256" key="6">
    <source>
        <dbReference type="SAM" id="Phobius"/>
    </source>
</evidence>
<sequence>MRHANQQQVQLSRVTSRPGRFDGFRGRPTRILLPLAGLAVVVAVALVLHPVHFGDEPTTSLPGAQPPPSPSAAATVDAATANEKVRYGVFVGTDASQVRRFERVTGQNVVDVLDFGQRGSWDDIANPATVLAHWRGDTKHRLILAVPLLPTSLKPTRLSAMKAGAAGDYNQYFKALAQRLVAADHQDAVLRIGWEFNIKDWAWGTPDAKSFRAFFRQVVTTMRSVPGADFWIDWNVNNGFTPYDGTKYWPGDAYVDSVGVDAYDIDGTVYPYPKNCRTVCREKLQERAWDEVIFGGERGLQFWSQFAAEHDKPLALSEWGLWDRLNDHTGGAENPFYIRQMHDFITSPLNNVAYAAYFNSDDPESKHSLLDGEFPASAKVFKDLFGGKTSG</sequence>
<feature type="active site" description="Proton donor" evidence="4">
    <location>
        <position position="195"/>
    </location>
</feature>
<accession>A0ABW8ASA6</accession>
<proteinExistence type="inferred from homology"/>
<keyword evidence="3 4" id="KW-0326">Glycosidase</keyword>
<evidence type="ECO:0000256" key="5">
    <source>
        <dbReference type="SAM" id="MobiDB-lite"/>
    </source>
</evidence>
<name>A0ABW8ASA6_9ACTN</name>
<feature type="compositionally biased region" description="Polar residues" evidence="5">
    <location>
        <begin position="1"/>
        <end position="15"/>
    </location>
</feature>
<keyword evidence="2 4" id="KW-0378">Hydrolase</keyword>
<dbReference type="PANTHER" id="PTHR40079:SF6">
    <property type="entry name" value="GH26 DOMAIN-CONTAINING PROTEIN"/>
    <property type="match status" value="1"/>
</dbReference>
<gene>
    <name evidence="8" type="ORF">ACIB24_19500</name>
</gene>
<dbReference type="InterPro" id="IPR017853">
    <property type="entry name" value="GH"/>
</dbReference>
<keyword evidence="6" id="KW-0472">Membrane</keyword>
<keyword evidence="6" id="KW-1133">Transmembrane helix</keyword>
<keyword evidence="6" id="KW-0812">Transmembrane</keyword>
<dbReference type="Gene3D" id="3.20.20.80">
    <property type="entry name" value="Glycosidases"/>
    <property type="match status" value="1"/>
</dbReference>
<evidence type="ECO:0000256" key="1">
    <source>
        <dbReference type="ARBA" id="ARBA00007754"/>
    </source>
</evidence>
<dbReference type="PROSITE" id="PS51764">
    <property type="entry name" value="GH26"/>
    <property type="match status" value="1"/>
</dbReference>
<dbReference type="SUPFAM" id="SSF51445">
    <property type="entry name" value="(Trans)glycosidases"/>
    <property type="match status" value="1"/>
</dbReference>